<gene>
    <name evidence="2" type="ORF">ISN45_At01g028180</name>
</gene>
<dbReference type="AlphaFoldDB" id="A0A8T2GKC7"/>
<feature type="region of interest" description="Disordered" evidence="1">
    <location>
        <begin position="37"/>
        <end position="77"/>
    </location>
</feature>
<name>A0A8T2GKC7_9BRAS</name>
<organism evidence="2 3">
    <name type="scientific">Arabidopsis thaliana x Arabidopsis arenosa</name>
    <dbReference type="NCBI Taxonomy" id="1240361"/>
    <lineage>
        <taxon>Eukaryota</taxon>
        <taxon>Viridiplantae</taxon>
        <taxon>Streptophyta</taxon>
        <taxon>Embryophyta</taxon>
        <taxon>Tracheophyta</taxon>
        <taxon>Spermatophyta</taxon>
        <taxon>Magnoliopsida</taxon>
        <taxon>eudicotyledons</taxon>
        <taxon>Gunneridae</taxon>
        <taxon>Pentapetalae</taxon>
        <taxon>rosids</taxon>
        <taxon>malvids</taxon>
        <taxon>Brassicales</taxon>
        <taxon>Brassicaceae</taxon>
        <taxon>Camelineae</taxon>
        <taxon>Arabidopsis</taxon>
    </lineage>
</organism>
<protein>
    <submittedName>
        <fullName evidence="2">Uncharacterized protein</fullName>
    </submittedName>
</protein>
<evidence type="ECO:0000313" key="2">
    <source>
        <dbReference type="EMBL" id="KAG7647808.1"/>
    </source>
</evidence>
<keyword evidence="3" id="KW-1185">Reference proteome</keyword>
<evidence type="ECO:0000256" key="1">
    <source>
        <dbReference type="SAM" id="MobiDB-lite"/>
    </source>
</evidence>
<comment type="caution">
    <text evidence="2">The sequence shown here is derived from an EMBL/GenBank/DDBJ whole genome shotgun (WGS) entry which is preliminary data.</text>
</comment>
<reference evidence="2 3" key="1">
    <citation type="submission" date="2020-12" db="EMBL/GenBank/DDBJ databases">
        <title>Concerted genomic and epigenomic changes stabilize Arabidopsis allopolyploids.</title>
        <authorList>
            <person name="Chen Z."/>
        </authorList>
    </citation>
    <scope>NUCLEOTIDE SEQUENCE [LARGE SCALE GENOMIC DNA]</scope>
    <source>
        <strain evidence="2">Allo738</strain>
        <tissue evidence="2">Leaf</tissue>
    </source>
</reference>
<dbReference type="EMBL" id="JAEFBK010000001">
    <property type="protein sequence ID" value="KAG7647808.1"/>
    <property type="molecule type" value="Genomic_DNA"/>
</dbReference>
<feature type="region of interest" description="Disordered" evidence="1">
    <location>
        <begin position="1"/>
        <end position="21"/>
    </location>
</feature>
<dbReference type="Proteomes" id="UP000694240">
    <property type="component" value="Chromosome 1"/>
</dbReference>
<evidence type="ECO:0000313" key="3">
    <source>
        <dbReference type="Proteomes" id="UP000694240"/>
    </source>
</evidence>
<accession>A0A8T2GKC7</accession>
<feature type="compositionally biased region" description="Acidic residues" evidence="1">
    <location>
        <begin position="65"/>
        <end position="77"/>
    </location>
</feature>
<sequence>MIMGKEATDQSKEEVRNQPLCDKAKITKRELEDRNYAQAKKLRKQKYKGKEENENRELERREGTDLEFDGEDEDDPT</sequence>
<proteinExistence type="predicted"/>
<feature type="compositionally biased region" description="Basic and acidic residues" evidence="1">
    <location>
        <begin position="48"/>
        <end position="64"/>
    </location>
</feature>